<keyword evidence="1" id="KW-1133">Transmembrane helix</keyword>
<feature type="transmembrane region" description="Helical" evidence="1">
    <location>
        <begin position="15"/>
        <end position="36"/>
    </location>
</feature>
<keyword evidence="1" id="KW-0812">Transmembrane</keyword>
<dbReference type="AlphaFoldDB" id="A0A8J3IGX4"/>
<keyword evidence="3" id="KW-1185">Reference proteome</keyword>
<organism evidence="2 3">
    <name type="scientific">Reticulibacter mediterranei</name>
    <dbReference type="NCBI Taxonomy" id="2778369"/>
    <lineage>
        <taxon>Bacteria</taxon>
        <taxon>Bacillati</taxon>
        <taxon>Chloroflexota</taxon>
        <taxon>Ktedonobacteria</taxon>
        <taxon>Ktedonobacterales</taxon>
        <taxon>Reticulibacteraceae</taxon>
        <taxon>Reticulibacter</taxon>
    </lineage>
</organism>
<name>A0A8J3IGX4_9CHLR</name>
<evidence type="ECO:0000256" key="1">
    <source>
        <dbReference type="SAM" id="Phobius"/>
    </source>
</evidence>
<reference evidence="2" key="1">
    <citation type="submission" date="2020-10" db="EMBL/GenBank/DDBJ databases">
        <title>Taxonomic study of unclassified bacteria belonging to the class Ktedonobacteria.</title>
        <authorList>
            <person name="Yabe S."/>
            <person name="Wang C.M."/>
            <person name="Zheng Y."/>
            <person name="Sakai Y."/>
            <person name="Cavaletti L."/>
            <person name="Monciardini P."/>
            <person name="Donadio S."/>
        </authorList>
    </citation>
    <scope>NUCLEOTIDE SEQUENCE</scope>
    <source>
        <strain evidence="2">ID150040</strain>
    </source>
</reference>
<protein>
    <submittedName>
        <fullName evidence="2">Uncharacterized protein</fullName>
    </submittedName>
</protein>
<keyword evidence="1" id="KW-0472">Membrane</keyword>
<evidence type="ECO:0000313" key="2">
    <source>
        <dbReference type="EMBL" id="GHO92323.1"/>
    </source>
</evidence>
<accession>A0A8J3IGX4</accession>
<comment type="caution">
    <text evidence="2">The sequence shown here is derived from an EMBL/GenBank/DDBJ whole genome shotgun (WGS) entry which is preliminary data.</text>
</comment>
<dbReference type="EMBL" id="BNJK01000001">
    <property type="protein sequence ID" value="GHO92323.1"/>
    <property type="molecule type" value="Genomic_DNA"/>
</dbReference>
<sequence length="113" mass="11972">MYRSGFCRLFVRPPAPFLALLITLLATQLVGGVLLGIATIRARIFQSWIGWLLIVSSVIAAASFPLEGIASTLVTAGSDLLLMAVLAWSGYHLTKTSEPPVQEALTATQTASA</sequence>
<dbReference type="RefSeq" id="WP_220203164.1">
    <property type="nucleotide sequence ID" value="NZ_BNJK01000001.1"/>
</dbReference>
<evidence type="ECO:0000313" key="3">
    <source>
        <dbReference type="Proteomes" id="UP000597444"/>
    </source>
</evidence>
<dbReference type="Proteomes" id="UP000597444">
    <property type="component" value="Unassembled WGS sequence"/>
</dbReference>
<feature type="transmembrane region" description="Helical" evidence="1">
    <location>
        <begin position="48"/>
        <end position="66"/>
    </location>
</feature>
<proteinExistence type="predicted"/>
<gene>
    <name evidence="2" type="ORF">KSF_023710</name>
</gene>